<proteinExistence type="predicted"/>
<accession>A0A0F9GDG7</accession>
<comment type="caution">
    <text evidence="2">The sequence shown here is derived from an EMBL/GenBank/DDBJ whole genome shotgun (WGS) entry which is preliminary data.</text>
</comment>
<name>A0A0F9GDG7_9ZZZZ</name>
<keyword evidence="1" id="KW-1133">Transmembrane helix</keyword>
<keyword evidence="1" id="KW-0812">Transmembrane</keyword>
<feature type="non-terminal residue" evidence="2">
    <location>
        <position position="41"/>
    </location>
</feature>
<protein>
    <submittedName>
        <fullName evidence="2">Uncharacterized protein</fullName>
    </submittedName>
</protein>
<keyword evidence="1" id="KW-0472">Membrane</keyword>
<dbReference type="AlphaFoldDB" id="A0A0F9GDG7"/>
<evidence type="ECO:0000313" key="2">
    <source>
        <dbReference type="EMBL" id="KKL61227.1"/>
    </source>
</evidence>
<sequence>MVLSNERQNYGLRFKKLKNWFVLYSIGLFIFIGMVIGIFFI</sequence>
<feature type="transmembrane region" description="Helical" evidence="1">
    <location>
        <begin position="21"/>
        <end position="40"/>
    </location>
</feature>
<reference evidence="2" key="1">
    <citation type="journal article" date="2015" name="Nature">
        <title>Complex archaea that bridge the gap between prokaryotes and eukaryotes.</title>
        <authorList>
            <person name="Spang A."/>
            <person name="Saw J.H."/>
            <person name="Jorgensen S.L."/>
            <person name="Zaremba-Niedzwiedzka K."/>
            <person name="Martijn J."/>
            <person name="Lind A.E."/>
            <person name="van Eijk R."/>
            <person name="Schleper C."/>
            <person name="Guy L."/>
            <person name="Ettema T.J."/>
        </authorList>
    </citation>
    <scope>NUCLEOTIDE SEQUENCE</scope>
</reference>
<organism evidence="2">
    <name type="scientific">marine sediment metagenome</name>
    <dbReference type="NCBI Taxonomy" id="412755"/>
    <lineage>
        <taxon>unclassified sequences</taxon>
        <taxon>metagenomes</taxon>
        <taxon>ecological metagenomes</taxon>
    </lineage>
</organism>
<evidence type="ECO:0000256" key="1">
    <source>
        <dbReference type="SAM" id="Phobius"/>
    </source>
</evidence>
<gene>
    <name evidence="2" type="ORF">LCGC14_2197390</name>
</gene>
<dbReference type="EMBL" id="LAZR01028883">
    <property type="protein sequence ID" value="KKL61227.1"/>
    <property type="molecule type" value="Genomic_DNA"/>
</dbReference>